<dbReference type="RefSeq" id="WP_377337414.1">
    <property type="nucleotide sequence ID" value="NZ_JBHLUE010000005.1"/>
</dbReference>
<reference evidence="1 2" key="1">
    <citation type="submission" date="2024-09" db="EMBL/GenBank/DDBJ databases">
        <authorList>
            <person name="Sun Q."/>
            <person name="Mori K."/>
        </authorList>
    </citation>
    <scope>NUCLEOTIDE SEQUENCE [LARGE SCALE GENOMIC DNA]</scope>
    <source>
        <strain evidence="1 2">TBRC 2205</strain>
    </source>
</reference>
<evidence type="ECO:0000313" key="1">
    <source>
        <dbReference type="EMBL" id="MFC0564414.1"/>
    </source>
</evidence>
<name>A0ABV6NUM6_9ACTN</name>
<evidence type="ECO:0008006" key="3">
    <source>
        <dbReference type="Google" id="ProtNLM"/>
    </source>
</evidence>
<protein>
    <recommendedName>
        <fullName evidence="3">DUF5753 domain-containing protein</fullName>
    </recommendedName>
</protein>
<organism evidence="1 2">
    <name type="scientific">Plantactinospora siamensis</name>
    <dbReference type="NCBI Taxonomy" id="555372"/>
    <lineage>
        <taxon>Bacteria</taxon>
        <taxon>Bacillati</taxon>
        <taxon>Actinomycetota</taxon>
        <taxon>Actinomycetes</taxon>
        <taxon>Micromonosporales</taxon>
        <taxon>Micromonosporaceae</taxon>
        <taxon>Plantactinospora</taxon>
    </lineage>
</organism>
<gene>
    <name evidence="1" type="ORF">ACFFHU_09725</name>
</gene>
<keyword evidence="2" id="KW-1185">Reference proteome</keyword>
<proteinExistence type="predicted"/>
<accession>A0ABV6NUM6</accession>
<dbReference type="Proteomes" id="UP001589894">
    <property type="component" value="Unassembled WGS sequence"/>
</dbReference>
<comment type="caution">
    <text evidence="1">The sequence shown here is derived from an EMBL/GenBank/DDBJ whole genome shotgun (WGS) entry which is preliminary data.</text>
</comment>
<sequence>MPDEPLRGRAWKASDRTGGPLDDLLDALRRQHPTLVVERLGKTHPTDDDNVYFLGLGHVANIVQVDTGPNGQPPFLIEAEDRVYASNPTEALTAVQTRLKPPH</sequence>
<dbReference type="EMBL" id="JBHLUE010000005">
    <property type="protein sequence ID" value="MFC0564414.1"/>
    <property type="molecule type" value="Genomic_DNA"/>
</dbReference>
<evidence type="ECO:0000313" key="2">
    <source>
        <dbReference type="Proteomes" id="UP001589894"/>
    </source>
</evidence>